<dbReference type="EMBL" id="LAZR01003305">
    <property type="protein sequence ID" value="KKN19745.1"/>
    <property type="molecule type" value="Genomic_DNA"/>
</dbReference>
<protein>
    <recommendedName>
        <fullName evidence="1">Glycosyltransferase 2-like domain-containing protein</fullName>
    </recommendedName>
</protein>
<feature type="domain" description="Glycosyltransferase 2-like" evidence="1">
    <location>
        <begin position="35"/>
        <end position="194"/>
    </location>
</feature>
<gene>
    <name evidence="2" type="ORF">LCGC14_0942710</name>
</gene>
<dbReference type="CDD" id="cd04179">
    <property type="entry name" value="DPM_DPG-synthase_like"/>
    <property type="match status" value="1"/>
</dbReference>
<dbReference type="InterPro" id="IPR001173">
    <property type="entry name" value="Glyco_trans_2-like"/>
</dbReference>
<name>A0A0F9NJL0_9ZZZZ</name>
<dbReference type="PANTHER" id="PTHR48090">
    <property type="entry name" value="UNDECAPRENYL-PHOSPHATE 4-DEOXY-4-FORMAMIDO-L-ARABINOSE TRANSFERASE-RELATED"/>
    <property type="match status" value="1"/>
</dbReference>
<comment type="caution">
    <text evidence="2">The sequence shown here is derived from an EMBL/GenBank/DDBJ whole genome shotgun (WGS) entry which is preliminary data.</text>
</comment>
<dbReference type="Pfam" id="PF00535">
    <property type="entry name" value="Glycos_transf_2"/>
    <property type="match status" value="1"/>
</dbReference>
<organism evidence="2">
    <name type="scientific">marine sediment metagenome</name>
    <dbReference type="NCBI Taxonomy" id="412755"/>
    <lineage>
        <taxon>unclassified sequences</taxon>
        <taxon>metagenomes</taxon>
        <taxon>ecological metagenomes</taxon>
    </lineage>
</organism>
<evidence type="ECO:0000259" key="1">
    <source>
        <dbReference type="Pfam" id="PF00535"/>
    </source>
</evidence>
<dbReference type="InterPro" id="IPR050256">
    <property type="entry name" value="Glycosyltransferase_2"/>
</dbReference>
<dbReference type="PANTHER" id="PTHR48090:SF7">
    <property type="entry name" value="RFBJ PROTEIN"/>
    <property type="match status" value="1"/>
</dbReference>
<proteinExistence type="predicted"/>
<sequence length="277" mass="32272">MKTLIRSQNSDISEKMPRISLKGDKYLFPGLKIGVVIPAYNEELNIGHLLKRIPNNISDKMEIIVVDDGSADNTYEVANQFGVNVIRHPKNRGNGAATKTGLNFCKKNNFNIAVIIDGDGQHDPKYLSDFVRIIKEDSIDFVIGNRFRQYYDMNAYRKFCSKLMTAFYFLLLRKKISDPTNGYRALSSKIINKVGFESEYSLTQEMLFKVIPKYKFKEFPIKIEQREHGESFIKLKNYLTKIILLFIKYYIFPKITWITHRLLSKETRNRLESLLKT</sequence>
<evidence type="ECO:0000313" key="2">
    <source>
        <dbReference type="EMBL" id="KKN19745.1"/>
    </source>
</evidence>
<dbReference type="InterPro" id="IPR029044">
    <property type="entry name" value="Nucleotide-diphossugar_trans"/>
</dbReference>
<reference evidence="2" key="1">
    <citation type="journal article" date="2015" name="Nature">
        <title>Complex archaea that bridge the gap between prokaryotes and eukaryotes.</title>
        <authorList>
            <person name="Spang A."/>
            <person name="Saw J.H."/>
            <person name="Jorgensen S.L."/>
            <person name="Zaremba-Niedzwiedzka K."/>
            <person name="Martijn J."/>
            <person name="Lind A.E."/>
            <person name="van Eijk R."/>
            <person name="Schleper C."/>
            <person name="Guy L."/>
            <person name="Ettema T.J."/>
        </authorList>
    </citation>
    <scope>NUCLEOTIDE SEQUENCE</scope>
</reference>
<dbReference type="AlphaFoldDB" id="A0A0F9NJL0"/>
<dbReference type="Gene3D" id="3.90.550.10">
    <property type="entry name" value="Spore Coat Polysaccharide Biosynthesis Protein SpsA, Chain A"/>
    <property type="match status" value="1"/>
</dbReference>
<accession>A0A0F9NJL0</accession>
<dbReference type="SUPFAM" id="SSF53448">
    <property type="entry name" value="Nucleotide-diphospho-sugar transferases"/>
    <property type="match status" value="1"/>
</dbReference>